<reference evidence="12 13" key="1">
    <citation type="submission" date="2024-01" db="EMBL/GenBank/DDBJ databases">
        <title>The genome of the rayed Mediterranean limpet Patella caerulea (Linnaeus, 1758).</title>
        <authorList>
            <person name="Anh-Thu Weber A."/>
            <person name="Halstead-Nussloch G."/>
        </authorList>
    </citation>
    <scope>NUCLEOTIDE SEQUENCE [LARGE SCALE GENOMIC DNA]</scope>
    <source>
        <strain evidence="12">AATW-2023a</strain>
        <tissue evidence="12">Whole specimen</tissue>
    </source>
</reference>
<dbReference type="GO" id="GO:0005769">
    <property type="term" value="C:early endosome"/>
    <property type="evidence" value="ECO:0007669"/>
    <property type="project" value="UniProtKB-SubCell"/>
</dbReference>
<evidence type="ECO:0000256" key="2">
    <source>
        <dbReference type="ARBA" id="ARBA00020102"/>
    </source>
</evidence>
<dbReference type="SUPFAM" id="SSF57997">
    <property type="entry name" value="Tropomyosin"/>
    <property type="match status" value="1"/>
</dbReference>
<feature type="domain" description="Protein phosphatase 1 regulatory subunit 21 N-terminal" evidence="11">
    <location>
        <begin position="9"/>
        <end position="115"/>
    </location>
</feature>
<dbReference type="InterPro" id="IPR040024">
    <property type="entry name" value="PPP1R21"/>
</dbReference>
<dbReference type="PANTHER" id="PTHR21448">
    <property type="entry name" value="SMOOTH MUSCLE MYOSIN HEAVY CHAIN-RELATED"/>
    <property type="match status" value="1"/>
</dbReference>
<feature type="region of interest" description="Disordered" evidence="10">
    <location>
        <begin position="83"/>
        <end position="104"/>
    </location>
</feature>
<dbReference type="GO" id="GO:0003723">
    <property type="term" value="F:RNA binding"/>
    <property type="evidence" value="ECO:0007669"/>
    <property type="project" value="UniProtKB-KW"/>
</dbReference>
<evidence type="ECO:0000256" key="8">
    <source>
        <dbReference type="ARBA" id="ARBA00044824"/>
    </source>
</evidence>
<comment type="caution">
    <text evidence="12">The sequence shown here is derived from an EMBL/GenBank/DDBJ whole genome shotgun (WGS) entry which is preliminary data.</text>
</comment>
<evidence type="ECO:0000256" key="10">
    <source>
        <dbReference type="SAM" id="MobiDB-lite"/>
    </source>
</evidence>
<evidence type="ECO:0000256" key="9">
    <source>
        <dbReference type="SAM" id="Coils"/>
    </source>
</evidence>
<sequence>MADLAGKYQKLAAEYSKLKAQIPVLKKAFLDEQTENTNLKDVLKEKETCVRKYEQEADSLSFRNQQLSRRVLLLQDELEQAESSLGKKKNKHKTNDASTSDQVKLGSSGVFNEELQSKIEENARLHKQVNETSETYEKKVQELENSLRTVELEHSQYNEVLNATKQQSKSQIEKLQEDKAMLEVKLHSHDSDIKQFKMRAEVAEIKLNTVKTDLTQRIQTAENIISDRLPFIDTKIAQLNSLNIPVFDRKHQLRAWELVNQAGTNVGELVQSLSNFYTYSEQRSKIYPADSRTEPISEVNTKYCRLLHENLVYCRPIEQSLKKFGEILKDDSLSTILDTTTELKPFCDSFHNFVDYNNRLLPLQLSSIEEECALSSCPSTLSAKNMELHNSYKKLNDVYNKLDQHISQLGKKTSTDSSCDSVQIFQDLSQSLTDFHITVKEVSKHYNAKVSLEHQLPTATQKLKTTDECIVSSLVSLVTSASKIATFIGNNIEFCSEKSGYISRGTKNNFDNTGINPVVASFKHRTTEYISSLARPCPESVPHKVAVQNRKVLLSSAESKEGLSKQIERFQQRVGSLEQEKEHYMLELQLLKIKYENEIHKYKQLEKEISLLKRNGITDTPNDIESNMEKMPSLEPTNTNINKTQIPSDNLLIGKLESVSGSNFDVETREQLIKNHFTLRQNQLTLQLQHADSKCVNFHAEVRALHKQLQLAEKQKSKAEEELNIANQALAQLKDEHQTTTKSYENQLSMMSEHLAGMNERLAKQKDEIDEQKLLLQGKSKSLKKKK</sequence>
<feature type="coiled-coil region" evidence="9">
    <location>
        <begin position="702"/>
        <end position="775"/>
    </location>
</feature>
<evidence type="ECO:0000256" key="7">
    <source>
        <dbReference type="ARBA" id="ARBA00031617"/>
    </source>
</evidence>
<dbReference type="GO" id="GO:0016020">
    <property type="term" value="C:membrane"/>
    <property type="evidence" value="ECO:0007669"/>
    <property type="project" value="TreeGrafter"/>
</dbReference>
<dbReference type="Proteomes" id="UP001347796">
    <property type="component" value="Unassembled WGS sequence"/>
</dbReference>
<dbReference type="InterPro" id="IPR019343">
    <property type="entry name" value="PPP1R21_N"/>
</dbReference>
<evidence type="ECO:0000259" key="11">
    <source>
        <dbReference type="SMART" id="SM01254"/>
    </source>
</evidence>
<organism evidence="12 13">
    <name type="scientific">Patella caerulea</name>
    <name type="common">Rayed Mediterranean limpet</name>
    <dbReference type="NCBI Taxonomy" id="87958"/>
    <lineage>
        <taxon>Eukaryota</taxon>
        <taxon>Metazoa</taxon>
        <taxon>Spiralia</taxon>
        <taxon>Lophotrochozoa</taxon>
        <taxon>Mollusca</taxon>
        <taxon>Gastropoda</taxon>
        <taxon>Patellogastropoda</taxon>
        <taxon>Patelloidea</taxon>
        <taxon>Patellidae</taxon>
        <taxon>Patella</taxon>
    </lineage>
</organism>
<evidence type="ECO:0000256" key="3">
    <source>
        <dbReference type="ARBA" id="ARBA00022753"/>
    </source>
</evidence>
<dbReference type="Pfam" id="PF21636">
    <property type="entry name" value="PPP1R21_C"/>
    <property type="match status" value="1"/>
</dbReference>
<dbReference type="InterPro" id="IPR019348">
    <property type="entry name" value="PPP1R21_six_helix"/>
</dbReference>
<keyword evidence="3" id="KW-0967">Endosome</keyword>
<evidence type="ECO:0000313" key="13">
    <source>
        <dbReference type="Proteomes" id="UP001347796"/>
    </source>
</evidence>
<dbReference type="PANTHER" id="PTHR21448:SF0">
    <property type="entry name" value="PROTEIN PHOSPHATASE 1 REGULATORY SUBUNIT 21"/>
    <property type="match status" value="1"/>
</dbReference>
<dbReference type="SMART" id="SM01254">
    <property type="entry name" value="KLRAQ"/>
    <property type="match status" value="1"/>
</dbReference>
<dbReference type="InterPro" id="IPR049372">
    <property type="entry name" value="PPP1R21_C"/>
</dbReference>
<dbReference type="EMBL" id="JAZGQO010000007">
    <property type="protein sequence ID" value="KAK6182799.1"/>
    <property type="molecule type" value="Genomic_DNA"/>
</dbReference>
<feature type="coiled-coil region" evidence="9">
    <location>
        <begin position="560"/>
        <end position="615"/>
    </location>
</feature>
<dbReference type="AlphaFoldDB" id="A0AAN8JV46"/>
<keyword evidence="13" id="KW-1185">Reference proteome</keyword>
<comment type="subcellular location">
    <subcellularLocation>
        <location evidence="1">Early endosome</location>
    </subcellularLocation>
</comment>
<evidence type="ECO:0000256" key="4">
    <source>
        <dbReference type="ARBA" id="ARBA00022884"/>
    </source>
</evidence>
<evidence type="ECO:0000256" key="5">
    <source>
        <dbReference type="ARBA" id="ARBA00023054"/>
    </source>
</evidence>
<evidence type="ECO:0000313" key="12">
    <source>
        <dbReference type="EMBL" id="KAK6182799.1"/>
    </source>
</evidence>
<evidence type="ECO:0000256" key="1">
    <source>
        <dbReference type="ARBA" id="ARBA00004412"/>
    </source>
</evidence>
<proteinExistence type="predicted"/>
<dbReference type="Pfam" id="PF10212">
    <property type="entry name" value="PPP1R21_helical"/>
    <property type="match status" value="1"/>
</dbReference>
<evidence type="ECO:0000256" key="6">
    <source>
        <dbReference type="ARBA" id="ARBA00031361"/>
    </source>
</evidence>
<keyword evidence="5 9" id="KW-0175">Coiled coil</keyword>
<accession>A0AAN8JV46</accession>
<gene>
    <name evidence="12" type="ORF">SNE40_010399</name>
</gene>
<name>A0AAN8JV46_PATCE</name>
<protein>
    <recommendedName>
        <fullName evidence="2">Protein phosphatase 1 regulatory subunit 21</fullName>
    </recommendedName>
    <alternativeName>
        <fullName evidence="7">Coiled-coil domain-containing protein 128</fullName>
    </alternativeName>
    <alternativeName>
        <fullName evidence="8">Ferry endosomal RAB5 effector complex subunit 2</fullName>
    </alternativeName>
    <alternativeName>
        <fullName evidence="6">KLRAQ motif-containing protein 1</fullName>
    </alternativeName>
</protein>
<dbReference type="Pfam" id="PF10205">
    <property type="entry name" value="KLRAQ"/>
    <property type="match status" value="1"/>
</dbReference>
<keyword evidence="4" id="KW-0694">RNA-binding</keyword>